<dbReference type="Proteomes" id="UP001259572">
    <property type="component" value="Unassembled WGS sequence"/>
</dbReference>
<evidence type="ECO:0000313" key="3">
    <source>
        <dbReference type="EMBL" id="MDT9597658.1"/>
    </source>
</evidence>
<gene>
    <name evidence="3" type="ORF">RQX22_01680</name>
</gene>
<dbReference type="Pfam" id="PF23343">
    <property type="entry name" value="REP_ORF2-G2P"/>
    <property type="match status" value="1"/>
</dbReference>
<evidence type="ECO:0000256" key="1">
    <source>
        <dbReference type="SAM" id="MobiDB-lite"/>
    </source>
</evidence>
<dbReference type="EMBL" id="JAVUPU010000001">
    <property type="protein sequence ID" value="MDT9597658.1"/>
    <property type="molecule type" value="Genomic_DNA"/>
</dbReference>
<feature type="region of interest" description="Disordered" evidence="1">
    <location>
        <begin position="218"/>
        <end position="247"/>
    </location>
</feature>
<reference evidence="3 4" key="1">
    <citation type="submission" date="2023-05" db="EMBL/GenBank/DDBJ databases">
        <authorList>
            <person name="Guo Y."/>
        </authorList>
    </citation>
    <scope>NUCLEOTIDE SEQUENCE [LARGE SCALE GENOMIC DNA]</scope>
    <source>
        <strain evidence="3 4">GR2756</strain>
    </source>
</reference>
<feature type="compositionally biased region" description="Basic and acidic residues" evidence="1">
    <location>
        <begin position="230"/>
        <end position="246"/>
    </location>
</feature>
<name>A0ABU3Q3Y4_9SPHN</name>
<keyword evidence="4" id="KW-1185">Reference proteome</keyword>
<evidence type="ECO:0000259" key="2">
    <source>
        <dbReference type="Pfam" id="PF23343"/>
    </source>
</evidence>
<comment type="caution">
    <text evidence="3">The sequence shown here is derived from an EMBL/GenBank/DDBJ whole genome shotgun (WGS) entry which is preliminary data.</text>
</comment>
<feature type="domain" description="Replication-associated protein ORF2/G2P" evidence="2">
    <location>
        <begin position="57"/>
        <end position="140"/>
    </location>
</feature>
<accession>A0ABU3Q3Y4</accession>
<organism evidence="3 4">
    <name type="scientific">Sphingosinicella rhizophila</name>
    <dbReference type="NCBI Taxonomy" id="3050082"/>
    <lineage>
        <taxon>Bacteria</taxon>
        <taxon>Pseudomonadati</taxon>
        <taxon>Pseudomonadota</taxon>
        <taxon>Alphaproteobacteria</taxon>
        <taxon>Sphingomonadales</taxon>
        <taxon>Sphingosinicellaceae</taxon>
        <taxon>Sphingosinicella</taxon>
    </lineage>
</organism>
<evidence type="ECO:0000313" key="4">
    <source>
        <dbReference type="Proteomes" id="UP001259572"/>
    </source>
</evidence>
<dbReference type="RefSeq" id="WP_315723048.1">
    <property type="nucleotide sequence ID" value="NZ_JAVUPU010000001.1"/>
</dbReference>
<proteinExistence type="predicted"/>
<dbReference type="InterPro" id="IPR056906">
    <property type="entry name" value="ORF2/G2P_dom"/>
</dbReference>
<sequence>MKATLGRTWFVTLTLRPEEHFKAYARACLRLSRDGIDFDRLSTDEQFAERVAEIGPEITLWLKRVRKQTGAKLRYILVVEPHKSGLPHFHMLLHEVSSAKPVAARAMKYQWQLGWWQGSLVDQSSTNRAAGYVAKYLTKSATARVRASRGYGTGSGEIRPKDIETKEGFFSALKKTEEREKKPSLTPQYDNESCKRLGTDHAECIRRIFETECERIAAEARPSGPQASQRDSEQRPGSEPGERELSYETYTQARWAVWKRRHYPPERCARHTPRNLAELAEGLWPERLESVRPGPAVDRSD</sequence>
<feature type="region of interest" description="Disordered" evidence="1">
    <location>
        <begin position="282"/>
        <end position="301"/>
    </location>
</feature>
<protein>
    <recommendedName>
        <fullName evidence="2">Replication-associated protein ORF2/G2P domain-containing protein</fullName>
    </recommendedName>
</protein>